<comment type="caution">
    <text evidence="7">The sequence shown here is derived from an EMBL/GenBank/DDBJ whole genome shotgun (WGS) entry which is preliminary data.</text>
</comment>
<comment type="function">
    <text evidence="1">May be involved in spermatogenesis.</text>
</comment>
<protein>
    <recommendedName>
        <fullName evidence="4">Cilia- and flagella-associated protein 299</fullName>
    </recommendedName>
</protein>
<gene>
    <name evidence="7" type="ORF">NQ314_019399</name>
</gene>
<evidence type="ECO:0000256" key="6">
    <source>
        <dbReference type="ARBA" id="ARBA00023242"/>
    </source>
</evidence>
<dbReference type="PANTHER" id="PTHR33588:SF1">
    <property type="entry name" value="CILIA- AND FLAGELLA-ASSOCIATED PROTEIN 299"/>
    <property type="match status" value="1"/>
</dbReference>
<accession>A0AAV8WP47</accession>
<dbReference type="GO" id="GO:0005737">
    <property type="term" value="C:cytoplasm"/>
    <property type="evidence" value="ECO:0007669"/>
    <property type="project" value="UniProtKB-SubCell"/>
</dbReference>
<evidence type="ECO:0000256" key="1">
    <source>
        <dbReference type="ARBA" id="ARBA00003056"/>
    </source>
</evidence>
<evidence type="ECO:0000313" key="7">
    <source>
        <dbReference type="EMBL" id="KAJ8928072.1"/>
    </source>
</evidence>
<dbReference type="PANTHER" id="PTHR33588">
    <property type="entry name" value="CILIA- AND FLAGELLA-ASSOCIATED PROTEIN 299"/>
    <property type="match status" value="1"/>
</dbReference>
<name>A0AAV8WP47_9CUCU</name>
<dbReference type="InterPro" id="IPR027887">
    <property type="entry name" value="DUF4464"/>
</dbReference>
<keyword evidence="8" id="KW-1185">Reference proteome</keyword>
<dbReference type="GO" id="GO:0005634">
    <property type="term" value="C:nucleus"/>
    <property type="evidence" value="ECO:0007669"/>
    <property type="project" value="UniProtKB-SubCell"/>
</dbReference>
<evidence type="ECO:0000256" key="4">
    <source>
        <dbReference type="ARBA" id="ARBA00021436"/>
    </source>
</evidence>
<evidence type="ECO:0000313" key="8">
    <source>
        <dbReference type="Proteomes" id="UP001162156"/>
    </source>
</evidence>
<comment type="subcellular location">
    <subcellularLocation>
        <location evidence="3">Cytoplasm</location>
    </subcellularLocation>
    <subcellularLocation>
        <location evidence="2">Nucleus</location>
    </subcellularLocation>
</comment>
<keyword evidence="5" id="KW-0963">Cytoplasm</keyword>
<evidence type="ECO:0000256" key="2">
    <source>
        <dbReference type="ARBA" id="ARBA00004123"/>
    </source>
</evidence>
<dbReference type="AlphaFoldDB" id="A0AAV8WP47"/>
<organism evidence="7 8">
    <name type="scientific">Rhamnusium bicolor</name>
    <dbReference type="NCBI Taxonomy" id="1586634"/>
    <lineage>
        <taxon>Eukaryota</taxon>
        <taxon>Metazoa</taxon>
        <taxon>Ecdysozoa</taxon>
        <taxon>Arthropoda</taxon>
        <taxon>Hexapoda</taxon>
        <taxon>Insecta</taxon>
        <taxon>Pterygota</taxon>
        <taxon>Neoptera</taxon>
        <taxon>Endopterygota</taxon>
        <taxon>Coleoptera</taxon>
        <taxon>Polyphaga</taxon>
        <taxon>Cucujiformia</taxon>
        <taxon>Chrysomeloidea</taxon>
        <taxon>Cerambycidae</taxon>
        <taxon>Lepturinae</taxon>
        <taxon>Rhagiini</taxon>
        <taxon>Rhamnusium</taxon>
    </lineage>
</organism>
<dbReference type="Proteomes" id="UP001162156">
    <property type="component" value="Unassembled WGS sequence"/>
</dbReference>
<keyword evidence="6" id="KW-0539">Nucleus</keyword>
<evidence type="ECO:0000256" key="5">
    <source>
        <dbReference type="ARBA" id="ARBA00022490"/>
    </source>
</evidence>
<evidence type="ECO:0000256" key="3">
    <source>
        <dbReference type="ARBA" id="ARBA00004496"/>
    </source>
</evidence>
<dbReference type="EMBL" id="JANEYF010005489">
    <property type="protein sequence ID" value="KAJ8928072.1"/>
    <property type="molecule type" value="Genomic_DNA"/>
</dbReference>
<reference evidence="7" key="1">
    <citation type="journal article" date="2023" name="Insect Mol. Biol.">
        <title>Genome sequencing provides insights into the evolution of gene families encoding plant cell wall-degrading enzymes in longhorned beetles.</title>
        <authorList>
            <person name="Shin N.R."/>
            <person name="Okamura Y."/>
            <person name="Kirsch R."/>
            <person name="Pauchet Y."/>
        </authorList>
    </citation>
    <scope>NUCLEOTIDE SEQUENCE</scope>
    <source>
        <strain evidence="7">RBIC_L_NR</strain>
    </source>
</reference>
<proteinExistence type="predicted"/>
<sequence>MSRGLPGQASPQVEADRRLLQYCSYDDYLDSLNTTQDECYLQSVEASRAIAELGYRSSGETLSKEQFEKRLAAVLLYLYPPYKPYESSSEGITKGDPLQLDLALRERGNRVGILSTIIFLRYYTKGGFEISGYLDYGEKLTKEDWKPFFRGTF</sequence>
<dbReference type="Pfam" id="PF14713">
    <property type="entry name" value="DUF4464"/>
    <property type="match status" value="1"/>
</dbReference>